<protein>
    <submittedName>
        <fullName evidence="2">GGDEF domain-containing protein</fullName>
    </submittedName>
</protein>
<dbReference type="AlphaFoldDB" id="A0A494WWR0"/>
<dbReference type="SUPFAM" id="SSF55073">
    <property type="entry name" value="Nucleotide cyclase"/>
    <property type="match status" value="1"/>
</dbReference>
<dbReference type="FunFam" id="3.30.70.270:FF:000001">
    <property type="entry name" value="Diguanylate cyclase domain protein"/>
    <property type="match status" value="1"/>
</dbReference>
<sequence>MFSAEEKKMEKLYESLDLLKSMYQIARVVDPVFKKVLEYKIGFLDHEDNHCYDFWQKGELCENCISMKAYNENDIFIKMEYLQGKIYMITAVPLNIENRKLVLEMLKDITGSIVVSELGNENNIELENYIKQLNELAIKDSLTGIFNRRYINERLPAEMIKSGVAQEPLSIIMADIDHFKKVNDNFGHTAGDHILKEFALLLEKNIRSGKDWVARYGGEEFLVCLTDTSKDVAKQVAERMRKATEEKVFEYAGINLKITASFGVCTAEGNPDLSFEGFLQSADKNLYTAKKTGRNRVIA</sequence>
<name>A0A494WWR0_9FIRM</name>
<dbReference type="InterPro" id="IPR029787">
    <property type="entry name" value="Nucleotide_cyclase"/>
</dbReference>
<dbReference type="Gene3D" id="3.30.70.270">
    <property type="match status" value="1"/>
</dbReference>
<comment type="caution">
    <text evidence="2">The sequence shown here is derived from an EMBL/GenBank/DDBJ whole genome shotgun (WGS) entry which is preliminary data.</text>
</comment>
<dbReference type="CDD" id="cd01949">
    <property type="entry name" value="GGDEF"/>
    <property type="match status" value="1"/>
</dbReference>
<gene>
    <name evidence="2" type="ORF">D7024_14260</name>
</gene>
<evidence type="ECO:0000313" key="2">
    <source>
        <dbReference type="EMBL" id="RKO67986.1"/>
    </source>
</evidence>
<proteinExistence type="predicted"/>
<dbReference type="NCBIfam" id="TIGR00254">
    <property type="entry name" value="GGDEF"/>
    <property type="match status" value="1"/>
</dbReference>
<reference evidence="2 3" key="1">
    <citation type="submission" date="2018-10" db="EMBL/GenBank/DDBJ databases">
        <authorList>
            <person name="Grouzdev D.S."/>
            <person name="Krutkina M.S."/>
            <person name="Tourova T.P."/>
            <person name="Nazina T.N."/>
        </authorList>
    </citation>
    <scope>NUCLEOTIDE SEQUENCE [LARGE SCALE GENOMIC DNA]</scope>
    <source>
        <strain evidence="2 3">435</strain>
    </source>
</reference>
<dbReference type="GO" id="GO:0052621">
    <property type="term" value="F:diguanylate cyclase activity"/>
    <property type="evidence" value="ECO:0007669"/>
    <property type="project" value="TreeGrafter"/>
</dbReference>
<dbReference type="PANTHER" id="PTHR45138">
    <property type="entry name" value="REGULATORY COMPONENTS OF SENSORY TRANSDUCTION SYSTEM"/>
    <property type="match status" value="1"/>
</dbReference>
<dbReference type="InterPro" id="IPR050469">
    <property type="entry name" value="Diguanylate_Cyclase"/>
</dbReference>
<dbReference type="PANTHER" id="PTHR45138:SF9">
    <property type="entry name" value="DIGUANYLATE CYCLASE DGCM-RELATED"/>
    <property type="match status" value="1"/>
</dbReference>
<dbReference type="SMART" id="SM00267">
    <property type="entry name" value="GGDEF"/>
    <property type="match status" value="1"/>
</dbReference>
<feature type="domain" description="GGDEF" evidence="1">
    <location>
        <begin position="167"/>
        <end position="299"/>
    </location>
</feature>
<organism evidence="2 3">
    <name type="scientific">Desulfofundulus salinus</name>
    <dbReference type="NCBI Taxonomy" id="2419843"/>
    <lineage>
        <taxon>Bacteria</taxon>
        <taxon>Bacillati</taxon>
        <taxon>Bacillota</taxon>
        <taxon>Clostridia</taxon>
        <taxon>Eubacteriales</taxon>
        <taxon>Peptococcaceae</taxon>
        <taxon>Desulfofundulus</taxon>
    </lineage>
</organism>
<accession>A0A494WWR0</accession>
<dbReference type="InterPro" id="IPR000160">
    <property type="entry name" value="GGDEF_dom"/>
</dbReference>
<dbReference type="Pfam" id="PF00990">
    <property type="entry name" value="GGDEF"/>
    <property type="match status" value="1"/>
</dbReference>
<evidence type="ECO:0000259" key="1">
    <source>
        <dbReference type="PROSITE" id="PS50887"/>
    </source>
</evidence>
<dbReference type="PROSITE" id="PS50887">
    <property type="entry name" value="GGDEF"/>
    <property type="match status" value="1"/>
</dbReference>
<dbReference type="Proteomes" id="UP000271256">
    <property type="component" value="Unassembled WGS sequence"/>
</dbReference>
<dbReference type="EMBL" id="RBWE01000001">
    <property type="protein sequence ID" value="RKO67986.1"/>
    <property type="molecule type" value="Genomic_DNA"/>
</dbReference>
<dbReference type="OrthoDB" id="9783388at2"/>
<evidence type="ECO:0000313" key="3">
    <source>
        <dbReference type="Proteomes" id="UP000271256"/>
    </source>
</evidence>
<dbReference type="InterPro" id="IPR043128">
    <property type="entry name" value="Rev_trsase/Diguanyl_cyclase"/>
</dbReference>
<dbReference type="RefSeq" id="WP_121452372.1">
    <property type="nucleotide sequence ID" value="NZ_RBWE01000001.1"/>
</dbReference>
<keyword evidence="3" id="KW-1185">Reference proteome</keyword>